<comment type="caution">
    <text evidence="3">The sequence shown here is derived from an EMBL/GenBank/DDBJ whole genome shotgun (WGS) entry which is preliminary data.</text>
</comment>
<evidence type="ECO:0000259" key="2">
    <source>
        <dbReference type="Pfam" id="PF00326"/>
    </source>
</evidence>
<organism evidence="3 4">
    <name type="scientific">Streptomyces spinosisporus</name>
    <dbReference type="NCBI Taxonomy" id="2927582"/>
    <lineage>
        <taxon>Bacteria</taxon>
        <taxon>Bacillati</taxon>
        <taxon>Actinomycetota</taxon>
        <taxon>Actinomycetes</taxon>
        <taxon>Kitasatosporales</taxon>
        <taxon>Streptomycetaceae</taxon>
        <taxon>Streptomyces</taxon>
    </lineage>
</organism>
<evidence type="ECO:0000313" key="4">
    <source>
        <dbReference type="Proteomes" id="UP001165270"/>
    </source>
</evidence>
<dbReference type="GO" id="GO:0016787">
    <property type="term" value="F:hydrolase activity"/>
    <property type="evidence" value="ECO:0007669"/>
    <property type="project" value="UniProtKB-KW"/>
</dbReference>
<dbReference type="InterPro" id="IPR011659">
    <property type="entry name" value="WD40"/>
</dbReference>
<dbReference type="PANTHER" id="PTHR46825:SF9">
    <property type="entry name" value="BETA-LACTAMASE-RELATED DOMAIN-CONTAINING PROTEIN"/>
    <property type="match status" value="1"/>
</dbReference>
<dbReference type="Pfam" id="PF07676">
    <property type="entry name" value="PD40"/>
    <property type="match status" value="3"/>
</dbReference>
<dbReference type="SUPFAM" id="SSF56601">
    <property type="entry name" value="beta-lactamase/transpeptidase-like"/>
    <property type="match status" value="1"/>
</dbReference>
<evidence type="ECO:0000313" key="3">
    <source>
        <dbReference type="EMBL" id="MCI3244919.1"/>
    </source>
</evidence>
<feature type="domain" description="Peptidase S9 prolyl oligopeptidase catalytic" evidence="2">
    <location>
        <begin position="453"/>
        <end position="658"/>
    </location>
</feature>
<accession>A0ABS9XS69</accession>
<dbReference type="InterPro" id="IPR001466">
    <property type="entry name" value="Beta-lactam-related"/>
</dbReference>
<dbReference type="Proteomes" id="UP001165270">
    <property type="component" value="Unassembled WGS sequence"/>
</dbReference>
<dbReference type="InterPro" id="IPR011042">
    <property type="entry name" value="6-blade_b-propeller_TolB-like"/>
</dbReference>
<dbReference type="SUPFAM" id="SSF53474">
    <property type="entry name" value="alpha/beta-Hydrolases"/>
    <property type="match status" value="1"/>
</dbReference>
<dbReference type="Gene3D" id="2.120.10.30">
    <property type="entry name" value="TolB, C-terminal domain"/>
    <property type="match status" value="2"/>
</dbReference>
<dbReference type="Gene3D" id="3.40.50.1820">
    <property type="entry name" value="alpha/beta hydrolase"/>
    <property type="match status" value="1"/>
</dbReference>
<name>A0ABS9XS69_9ACTN</name>
<protein>
    <submittedName>
        <fullName evidence="3">Serine hydrolase</fullName>
    </submittedName>
</protein>
<evidence type="ECO:0000259" key="1">
    <source>
        <dbReference type="Pfam" id="PF00144"/>
    </source>
</evidence>
<dbReference type="InterPro" id="IPR001375">
    <property type="entry name" value="Peptidase_S9_cat"/>
</dbReference>
<keyword evidence="3" id="KW-0378">Hydrolase</keyword>
<dbReference type="Pfam" id="PF00326">
    <property type="entry name" value="Peptidase_S9"/>
    <property type="match status" value="1"/>
</dbReference>
<dbReference type="Pfam" id="PF00144">
    <property type="entry name" value="Beta-lactamase"/>
    <property type="match status" value="1"/>
</dbReference>
<dbReference type="InterPro" id="IPR012338">
    <property type="entry name" value="Beta-lactam/transpept-like"/>
</dbReference>
<keyword evidence="4" id="KW-1185">Reference proteome</keyword>
<dbReference type="RefSeq" id="WP_242712674.1">
    <property type="nucleotide sequence ID" value="NZ_JALDAX010000018.1"/>
</dbReference>
<dbReference type="PANTHER" id="PTHR46825">
    <property type="entry name" value="D-ALANYL-D-ALANINE-CARBOXYPEPTIDASE/ENDOPEPTIDASE AMPH"/>
    <property type="match status" value="1"/>
</dbReference>
<sequence>MTRSLRLEDLADIATPEQPALSPDGERIVYVLRTSDLDADRIVRNLWLIPRAGGDARQLTRGGDDQAPAWSPDGTRIVFLRASEGPPQLWQLPLEGGEAEQLTTLPLGAGAPVWSGDGTRIAFTAPVDIAVVPDAAGPSAPGRPVVVDRLDFQSDGAGLTGTVRRHLHVLDLTTGRCRQITEGDWYASRPAWSPDGTRLAFTAATAPNADLTAQSAPHIVAVDDPAAAPVRVGPTECVATSADWTADGDALLVVGHLGEPVGHARLLHIPMDGEAVTGITDLASSLDRNVMPGGPGYPGALPQLTGDGRTVLFCARDRGCTHLYAVDLDGVEQEHHPRLLLGGAGHTISGMTVRGDSVALVLATPTSFGEIAVLDLTSGSWTVRTAHGAPLVDVELFPRVEREFTLSDGTVVQGWLTGGRPAGDGGPRPLLLDIHGGPHNAWNAAADPVHLYHQLLAARGWNVLLINPRGSDGYGEAFFNAVNGAWGVGDARDFLEPVDALVAEGIADPARLAVTGYSYGGYMTCYLTSRDGRFAAAVAGGVVSDLTSMAGSAEDGHFLATYEFGGPPWADPDRYAAMSPLTRVDQVNTPTLILHGTDDLVCPVGQAVQWHTALRERDVPTRMVLYPGGSHLFVLEGPPSHLLDFNGRVAEWVERYAGGEGRRRPPIDRAHWQRRLAALAARHRVPGATLGILRTRPDTDGAQDDELVEAAHGVLSVETGVTATTDSLFQIGSVSKVWTATLVMQLADEGLLDLDAPLITLLPELALADPDITKAVTMRHLLTHTSGIDGDVFTDTGRGDDCLEKYVAGLTDVPLNHPLGVTWSYCNSGFSLMGRVVEKITGTTWDQAIKERIFARLGLRRTGTLPEEALLHRAAVGHDGFDDNGSPRQAPVWGLPRSLGPAGLITSTAADVLAFARAHLHSGRIADGGRLLSEAAATQMADRHAELPDPYTLGDSWGLGWIRFTWDGQLVLGHDGNTIGQAAFLRLLPSDGLAVVLLTNGGNARDLYEDLFQELFAELAGLDMPRTVAPPADPPTVDIAPHVGRYERAGAVMEVLERDGAGVLRFTVTGPLAELVPDPVQEFTMLPLDASGDHFAVRDEGSRTWRPVVFYTLAGGERYLHHGARATPMVTTS</sequence>
<proteinExistence type="predicted"/>
<gene>
    <name evidence="3" type="ORF">MQN93_34935</name>
</gene>
<feature type="domain" description="Beta-lactamase-related" evidence="1">
    <location>
        <begin position="674"/>
        <end position="1004"/>
    </location>
</feature>
<dbReference type="Gene3D" id="3.40.710.10">
    <property type="entry name" value="DD-peptidase/beta-lactamase superfamily"/>
    <property type="match status" value="1"/>
</dbReference>
<reference evidence="3" key="1">
    <citation type="submission" date="2022-03" db="EMBL/GenBank/DDBJ databases">
        <title>Streptomyces 7R015 and 7R016 isolated from Barleria lupulina in Thailand.</title>
        <authorList>
            <person name="Kanchanasin P."/>
            <person name="Phongsopitanun W."/>
            <person name="Tanasupawat S."/>
        </authorList>
    </citation>
    <scope>NUCLEOTIDE SEQUENCE</scope>
    <source>
        <strain evidence="3">7R016</strain>
    </source>
</reference>
<dbReference type="InterPro" id="IPR050491">
    <property type="entry name" value="AmpC-like"/>
</dbReference>
<dbReference type="EMBL" id="JALDAX010000018">
    <property type="protein sequence ID" value="MCI3244919.1"/>
    <property type="molecule type" value="Genomic_DNA"/>
</dbReference>
<dbReference type="SUPFAM" id="SSF82171">
    <property type="entry name" value="DPP6 N-terminal domain-like"/>
    <property type="match status" value="1"/>
</dbReference>
<dbReference type="InterPro" id="IPR029058">
    <property type="entry name" value="AB_hydrolase_fold"/>
</dbReference>